<dbReference type="Gene3D" id="1.10.287.110">
    <property type="entry name" value="DnaJ domain"/>
    <property type="match status" value="1"/>
</dbReference>
<dbReference type="AlphaFoldDB" id="A9V6X8"/>
<dbReference type="CDD" id="cd06257">
    <property type="entry name" value="DnaJ"/>
    <property type="match status" value="1"/>
</dbReference>
<name>A9V6X8_MONBE</name>
<dbReference type="PRINTS" id="PR00625">
    <property type="entry name" value="JDOMAIN"/>
</dbReference>
<feature type="domain" description="J" evidence="6">
    <location>
        <begin position="368"/>
        <end position="435"/>
    </location>
</feature>
<dbReference type="EMBL" id="CH991564">
    <property type="protein sequence ID" value="EDQ86694.1"/>
    <property type="molecule type" value="Genomic_DNA"/>
</dbReference>
<evidence type="ECO:0000259" key="6">
    <source>
        <dbReference type="PROSITE" id="PS50076"/>
    </source>
</evidence>
<dbReference type="OMA" id="KMCLGLD"/>
<dbReference type="InterPro" id="IPR018253">
    <property type="entry name" value="DnaJ_domain_CS"/>
</dbReference>
<dbReference type="Proteomes" id="UP000001357">
    <property type="component" value="Unassembled WGS sequence"/>
</dbReference>
<keyword evidence="1" id="KW-0677">Repeat</keyword>
<proteinExistence type="predicted"/>
<dbReference type="KEGG" id="mbr:MONBRDRAFT_28007"/>
<dbReference type="InterPro" id="IPR036869">
    <property type="entry name" value="J_dom_sf"/>
</dbReference>
<dbReference type="Pfam" id="PF14559">
    <property type="entry name" value="TPR_19"/>
    <property type="match status" value="1"/>
</dbReference>
<dbReference type="Pfam" id="PF13432">
    <property type="entry name" value="TPR_16"/>
    <property type="match status" value="3"/>
</dbReference>
<dbReference type="PROSITE" id="PS50293">
    <property type="entry name" value="TPR_REGION"/>
    <property type="match status" value="1"/>
</dbReference>
<dbReference type="Pfam" id="PF13181">
    <property type="entry name" value="TPR_8"/>
    <property type="match status" value="1"/>
</dbReference>
<evidence type="ECO:0000313" key="7">
    <source>
        <dbReference type="EMBL" id="EDQ86694.1"/>
    </source>
</evidence>
<feature type="repeat" description="TPR" evidence="4">
    <location>
        <begin position="82"/>
        <end position="115"/>
    </location>
</feature>
<evidence type="ECO:0000256" key="4">
    <source>
        <dbReference type="PROSITE-ProRule" id="PRU00339"/>
    </source>
</evidence>
<dbReference type="PANTHER" id="PTHR45188">
    <property type="entry name" value="DNAJ PROTEIN P58IPK HOMOLOG"/>
    <property type="match status" value="1"/>
</dbReference>
<dbReference type="PROSITE" id="PS50076">
    <property type="entry name" value="DNAJ_2"/>
    <property type="match status" value="1"/>
</dbReference>
<feature type="repeat" description="TPR" evidence="4">
    <location>
        <begin position="15"/>
        <end position="48"/>
    </location>
</feature>
<evidence type="ECO:0000256" key="2">
    <source>
        <dbReference type="ARBA" id="ARBA00022803"/>
    </source>
</evidence>
<dbReference type="SUPFAM" id="SSF46565">
    <property type="entry name" value="Chaperone J-domain"/>
    <property type="match status" value="1"/>
</dbReference>
<dbReference type="GeneID" id="5893766"/>
<organism evidence="7 8">
    <name type="scientific">Monosiga brevicollis</name>
    <name type="common">Choanoflagellate</name>
    <dbReference type="NCBI Taxonomy" id="81824"/>
    <lineage>
        <taxon>Eukaryota</taxon>
        <taxon>Choanoflagellata</taxon>
        <taxon>Craspedida</taxon>
        <taxon>Salpingoecidae</taxon>
        <taxon>Monosiga</taxon>
    </lineage>
</organism>
<keyword evidence="2 4" id="KW-0802">TPR repeat</keyword>
<dbReference type="eggNOG" id="KOG0550">
    <property type="taxonomic scope" value="Eukaryota"/>
</dbReference>
<dbReference type="Pfam" id="PF00226">
    <property type="entry name" value="DnaJ"/>
    <property type="match status" value="1"/>
</dbReference>
<accession>A9V6X8</accession>
<dbReference type="InterPro" id="IPR011990">
    <property type="entry name" value="TPR-like_helical_dom_sf"/>
</dbReference>
<reference evidence="7 8" key="1">
    <citation type="journal article" date="2008" name="Nature">
        <title>The genome of the choanoflagellate Monosiga brevicollis and the origin of metazoans.</title>
        <authorList>
            <consortium name="JGI Sequencing"/>
            <person name="King N."/>
            <person name="Westbrook M.J."/>
            <person name="Young S.L."/>
            <person name="Kuo A."/>
            <person name="Abedin M."/>
            <person name="Chapman J."/>
            <person name="Fairclough S."/>
            <person name="Hellsten U."/>
            <person name="Isogai Y."/>
            <person name="Letunic I."/>
            <person name="Marr M."/>
            <person name="Pincus D."/>
            <person name="Putnam N."/>
            <person name="Rokas A."/>
            <person name="Wright K.J."/>
            <person name="Zuzow R."/>
            <person name="Dirks W."/>
            <person name="Good M."/>
            <person name="Goodstein D."/>
            <person name="Lemons D."/>
            <person name="Li W."/>
            <person name="Lyons J.B."/>
            <person name="Morris A."/>
            <person name="Nichols S."/>
            <person name="Richter D.J."/>
            <person name="Salamov A."/>
            <person name="Bork P."/>
            <person name="Lim W.A."/>
            <person name="Manning G."/>
            <person name="Miller W.T."/>
            <person name="McGinnis W."/>
            <person name="Shapiro H."/>
            <person name="Tjian R."/>
            <person name="Grigoriev I.V."/>
            <person name="Rokhsar D."/>
        </authorList>
    </citation>
    <scope>NUCLEOTIDE SEQUENCE [LARGE SCALE GENOMIC DNA]</scope>
    <source>
        <strain evidence="8">MX1 / ATCC 50154</strain>
    </source>
</reference>
<feature type="coiled-coil region" evidence="5">
    <location>
        <begin position="320"/>
        <end position="367"/>
    </location>
</feature>
<evidence type="ECO:0000256" key="3">
    <source>
        <dbReference type="ARBA" id="ARBA00023186"/>
    </source>
</evidence>
<feature type="repeat" description="TPR" evidence="4">
    <location>
        <begin position="314"/>
        <end position="347"/>
    </location>
</feature>
<keyword evidence="5" id="KW-0175">Coiled coil</keyword>
<dbReference type="InParanoid" id="A9V6X8"/>
<dbReference type="PROSITE" id="PS50005">
    <property type="entry name" value="TPR"/>
    <property type="match status" value="4"/>
</dbReference>
<feature type="repeat" description="TPR" evidence="4">
    <location>
        <begin position="196"/>
        <end position="229"/>
    </location>
</feature>
<dbReference type="FunCoup" id="A9V6X8">
    <property type="interactions" value="1562"/>
</dbReference>
<dbReference type="PANTHER" id="PTHR45188:SF2">
    <property type="entry name" value="DNAJ HOMOLOG SUBFAMILY C MEMBER 7"/>
    <property type="match status" value="1"/>
</dbReference>
<dbReference type="SMART" id="SM00028">
    <property type="entry name" value="TPR"/>
    <property type="match status" value="8"/>
</dbReference>
<dbReference type="FunFam" id="1.25.40.10:FF:000097">
    <property type="entry name" value="DnaJ homolog subfamily C member 7 homolog"/>
    <property type="match status" value="1"/>
</dbReference>
<dbReference type="RefSeq" id="XP_001748530.1">
    <property type="nucleotide sequence ID" value="XM_001748478.1"/>
</dbReference>
<dbReference type="PROSITE" id="PS00636">
    <property type="entry name" value="DNAJ_1"/>
    <property type="match status" value="1"/>
</dbReference>
<keyword evidence="8" id="KW-1185">Reference proteome</keyword>
<dbReference type="SMART" id="SM00271">
    <property type="entry name" value="DnaJ"/>
    <property type="match status" value="1"/>
</dbReference>
<evidence type="ECO:0000313" key="8">
    <source>
        <dbReference type="Proteomes" id="UP000001357"/>
    </source>
</evidence>
<evidence type="ECO:0000256" key="5">
    <source>
        <dbReference type="SAM" id="Coils"/>
    </source>
</evidence>
<sequence>MAAETSAQADPERLALQAKEEGNSFYKAGKYRDAIEAYSRAIGHFPAAPYFNNRAAAYIMLLKFNDALKDAQEAISREPQTVKYHLRAARAYAGLGRFSDAKRAVEQALALDPNSSAAQQEMSNMTKIDMYLQQAEDAAQNKLYNNCISLMERALELAPQAAQLKLKQAEYMRLAGRSGEAERLASNVLREDGMHAEALYVRGLCLIDRGELEQALAHFKRALQSNPDHQRARISLKSVKGIVNAKERGTEAFKAGRLEEALGCYQEALSMDDSDNVFTAKLHFNCAVVLSKMDRVPEAIDCCTRALECDDQYIKALLKRGELRLKNEQFEEAVEDYQAAVEAEPGNNEYRSSLRHAKLELKKSKRKDYYKLLSVAKDASDSDIKRAYKKAALRCHPDRVPPEEKDQAEAKFKEIGEAYAILSDPQKKHRYDNGEDLDEINGHGHGPGGGVDVNAMFAQMFAG</sequence>
<dbReference type="STRING" id="81824.A9V6X8"/>
<protein>
    <recommendedName>
        <fullName evidence="6">J domain-containing protein</fullName>
    </recommendedName>
</protein>
<dbReference type="InterPro" id="IPR001623">
    <property type="entry name" value="DnaJ_domain"/>
</dbReference>
<gene>
    <name evidence="7" type="ORF">MONBRDRAFT_28007</name>
</gene>
<dbReference type="Gene3D" id="1.25.40.10">
    <property type="entry name" value="Tetratricopeptide repeat domain"/>
    <property type="match status" value="1"/>
</dbReference>
<dbReference type="SUPFAM" id="SSF48452">
    <property type="entry name" value="TPR-like"/>
    <property type="match status" value="3"/>
</dbReference>
<keyword evidence="3" id="KW-0143">Chaperone</keyword>
<dbReference type="InterPro" id="IPR019734">
    <property type="entry name" value="TPR_rpt"/>
</dbReference>
<evidence type="ECO:0000256" key="1">
    <source>
        <dbReference type="ARBA" id="ARBA00022737"/>
    </source>
</evidence>